<dbReference type="AlphaFoldDB" id="A0A0E0CA61"/>
<proteinExistence type="predicted"/>
<keyword evidence="3" id="KW-1185">Reference proteome</keyword>
<feature type="region of interest" description="Disordered" evidence="1">
    <location>
        <begin position="56"/>
        <end position="103"/>
    </location>
</feature>
<name>A0A0E0CA61_9ORYZ</name>
<evidence type="ECO:0000313" key="3">
    <source>
        <dbReference type="Proteomes" id="UP000008021"/>
    </source>
</evidence>
<dbReference type="Gramene" id="OMERI01G33980.1">
    <property type="protein sequence ID" value="OMERI01G33980.1"/>
    <property type="gene ID" value="OMERI01G33980"/>
</dbReference>
<evidence type="ECO:0000256" key="1">
    <source>
        <dbReference type="SAM" id="MobiDB-lite"/>
    </source>
</evidence>
<reference evidence="2" key="2">
    <citation type="submission" date="2018-05" db="EMBL/GenBank/DDBJ databases">
        <title>OmerRS3 (Oryza meridionalis Reference Sequence Version 3).</title>
        <authorList>
            <person name="Zhang J."/>
            <person name="Kudrna D."/>
            <person name="Lee S."/>
            <person name="Talag J."/>
            <person name="Welchert J."/>
            <person name="Wing R.A."/>
        </authorList>
    </citation>
    <scope>NUCLEOTIDE SEQUENCE [LARGE SCALE GENOMIC DNA]</scope>
    <source>
        <strain evidence="2">cv. OR44</strain>
    </source>
</reference>
<organism evidence="2">
    <name type="scientific">Oryza meridionalis</name>
    <dbReference type="NCBI Taxonomy" id="40149"/>
    <lineage>
        <taxon>Eukaryota</taxon>
        <taxon>Viridiplantae</taxon>
        <taxon>Streptophyta</taxon>
        <taxon>Embryophyta</taxon>
        <taxon>Tracheophyta</taxon>
        <taxon>Spermatophyta</taxon>
        <taxon>Magnoliopsida</taxon>
        <taxon>Liliopsida</taxon>
        <taxon>Poales</taxon>
        <taxon>Poaceae</taxon>
        <taxon>BOP clade</taxon>
        <taxon>Oryzoideae</taxon>
        <taxon>Oryzeae</taxon>
        <taxon>Oryzinae</taxon>
        <taxon>Oryza</taxon>
    </lineage>
</organism>
<feature type="region of interest" description="Disordered" evidence="1">
    <location>
        <begin position="1"/>
        <end position="28"/>
    </location>
</feature>
<evidence type="ECO:0000313" key="2">
    <source>
        <dbReference type="EnsemblPlants" id="OMERI01G33980.1"/>
    </source>
</evidence>
<sequence>MSIWKPTRQGFFGPIRGETPGKGPRPSEVRNISFRVIRRRFSCARAGAAIAGLLLRRDAPPRDSSSDEKAWATTTRRRASSAGAQQGTGGRSKAARCTGGGGVEAQFLGGATHRLGFSC</sequence>
<feature type="compositionally biased region" description="Basic and acidic residues" evidence="1">
    <location>
        <begin position="56"/>
        <end position="70"/>
    </location>
</feature>
<reference evidence="2" key="1">
    <citation type="submission" date="2015-04" db="UniProtKB">
        <authorList>
            <consortium name="EnsemblPlants"/>
        </authorList>
    </citation>
    <scope>IDENTIFICATION</scope>
</reference>
<dbReference type="Proteomes" id="UP000008021">
    <property type="component" value="Chromosome 1"/>
</dbReference>
<protein>
    <submittedName>
        <fullName evidence="2">Uncharacterized protein</fullName>
    </submittedName>
</protein>
<dbReference type="EnsemblPlants" id="OMERI01G33980.1">
    <property type="protein sequence ID" value="OMERI01G33980.1"/>
    <property type="gene ID" value="OMERI01G33980"/>
</dbReference>
<accession>A0A0E0CA61</accession>
<dbReference type="HOGENOM" id="CLU_2065221_0_0_1"/>